<evidence type="ECO:0000313" key="3">
    <source>
        <dbReference type="EMBL" id="KAJ3261298.1"/>
    </source>
</evidence>
<dbReference type="InterPro" id="IPR004182">
    <property type="entry name" value="GRAM"/>
</dbReference>
<dbReference type="GO" id="GO:0032366">
    <property type="term" value="P:intracellular sterol transport"/>
    <property type="evidence" value="ECO:0007669"/>
    <property type="project" value="TreeGrafter"/>
</dbReference>
<comment type="caution">
    <text evidence="3">The sequence shown here is derived from an EMBL/GenBank/DDBJ whole genome shotgun (WGS) entry which is preliminary data.</text>
</comment>
<dbReference type="InterPro" id="IPR011993">
    <property type="entry name" value="PH-like_dom_sf"/>
</dbReference>
<protein>
    <recommendedName>
        <fullName evidence="2">GRAM domain-containing protein</fullName>
    </recommendedName>
</protein>
<feature type="transmembrane region" description="Helical" evidence="1">
    <location>
        <begin position="160"/>
        <end position="186"/>
    </location>
</feature>
<accession>A0AAD5Y6E2</accession>
<dbReference type="GO" id="GO:0005789">
    <property type="term" value="C:endoplasmic reticulum membrane"/>
    <property type="evidence" value="ECO:0007669"/>
    <property type="project" value="TreeGrafter"/>
</dbReference>
<reference evidence="3" key="1">
    <citation type="submission" date="2020-05" db="EMBL/GenBank/DDBJ databases">
        <title>Phylogenomic resolution of chytrid fungi.</title>
        <authorList>
            <person name="Stajich J.E."/>
            <person name="Amses K."/>
            <person name="Simmons R."/>
            <person name="Seto K."/>
            <person name="Myers J."/>
            <person name="Bonds A."/>
            <person name="Quandt C.A."/>
            <person name="Barry K."/>
            <person name="Liu P."/>
            <person name="Grigoriev I."/>
            <person name="Longcore J.E."/>
            <person name="James T.Y."/>
        </authorList>
    </citation>
    <scope>NUCLEOTIDE SEQUENCE</scope>
    <source>
        <strain evidence="3">PLAUS21</strain>
    </source>
</reference>
<dbReference type="Proteomes" id="UP001210925">
    <property type="component" value="Unassembled WGS sequence"/>
</dbReference>
<keyword evidence="1" id="KW-1133">Transmembrane helix</keyword>
<evidence type="ECO:0000259" key="2">
    <source>
        <dbReference type="Pfam" id="PF02893"/>
    </source>
</evidence>
<dbReference type="Gene3D" id="2.30.29.30">
    <property type="entry name" value="Pleckstrin-homology domain (PH domain)/Phosphotyrosine-binding domain (PTB)"/>
    <property type="match status" value="1"/>
</dbReference>
<dbReference type="AlphaFoldDB" id="A0AAD5Y6E2"/>
<gene>
    <name evidence="3" type="ORF">HK103_005906</name>
</gene>
<dbReference type="EMBL" id="JADGKB010000006">
    <property type="protein sequence ID" value="KAJ3261298.1"/>
    <property type="molecule type" value="Genomic_DNA"/>
</dbReference>
<evidence type="ECO:0000256" key="1">
    <source>
        <dbReference type="SAM" id="Phobius"/>
    </source>
</evidence>
<name>A0AAD5Y6E2_9FUNG</name>
<keyword evidence="1" id="KW-0472">Membrane</keyword>
<dbReference type="GO" id="GO:0140268">
    <property type="term" value="C:endoplasmic reticulum-plasma membrane contact site"/>
    <property type="evidence" value="ECO:0007669"/>
    <property type="project" value="TreeGrafter"/>
</dbReference>
<dbReference type="Pfam" id="PF02893">
    <property type="entry name" value="GRAM"/>
    <property type="match status" value="1"/>
</dbReference>
<dbReference type="PANTHER" id="PTHR23319">
    <property type="entry name" value="GRAM DOMAIN CONTAINING 1B, ISOFORM E"/>
    <property type="match status" value="1"/>
</dbReference>
<feature type="domain" description="GRAM" evidence="2">
    <location>
        <begin position="36"/>
        <end position="136"/>
    </location>
</feature>
<dbReference type="GO" id="GO:0120015">
    <property type="term" value="F:sterol transfer activity"/>
    <property type="evidence" value="ECO:0007669"/>
    <property type="project" value="TreeGrafter"/>
</dbReference>
<dbReference type="PANTHER" id="PTHR23319:SF4">
    <property type="entry name" value="GRAM DOMAIN CONTAINING 1B, ISOFORM E"/>
    <property type="match status" value="1"/>
</dbReference>
<keyword evidence="4" id="KW-1185">Reference proteome</keyword>
<evidence type="ECO:0000313" key="4">
    <source>
        <dbReference type="Proteomes" id="UP001210925"/>
    </source>
</evidence>
<organism evidence="3 4">
    <name type="scientific">Boothiomyces macroporosus</name>
    <dbReference type="NCBI Taxonomy" id="261099"/>
    <lineage>
        <taxon>Eukaryota</taxon>
        <taxon>Fungi</taxon>
        <taxon>Fungi incertae sedis</taxon>
        <taxon>Chytridiomycota</taxon>
        <taxon>Chytridiomycota incertae sedis</taxon>
        <taxon>Chytridiomycetes</taxon>
        <taxon>Rhizophydiales</taxon>
        <taxon>Terramycetaceae</taxon>
        <taxon>Boothiomyces</taxon>
    </lineage>
</organism>
<keyword evidence="1" id="KW-0812">Transmembrane</keyword>
<proteinExistence type="predicted"/>
<sequence>MEKESPKLHKRTASAKTETELLEDINQQKTRNKHMHKWFLGLIPEYETCIADFSCCTVKYGISLAGRLYVTQNFCLFFSHINQTKDIVHVSEITGLSKGSTLGLPMDIDLETDKGVWKLRNFLFRDNAYKTIESIINGYKQRIDEKPAEMSLKVHSDNRILHVIMVLLLAFFLINLQMVFKTIIIMNRSAMLNKLL</sequence>
<dbReference type="GO" id="GO:0032934">
    <property type="term" value="F:sterol binding"/>
    <property type="evidence" value="ECO:0007669"/>
    <property type="project" value="TreeGrafter"/>
</dbReference>
<dbReference type="GO" id="GO:0005886">
    <property type="term" value="C:plasma membrane"/>
    <property type="evidence" value="ECO:0007669"/>
    <property type="project" value="TreeGrafter"/>
</dbReference>
<dbReference type="InterPro" id="IPR051482">
    <property type="entry name" value="Cholesterol_transport"/>
</dbReference>